<dbReference type="Gene3D" id="3.40.50.300">
    <property type="entry name" value="P-loop containing nucleotide triphosphate hydrolases"/>
    <property type="match status" value="1"/>
</dbReference>
<evidence type="ECO:0000313" key="2">
    <source>
        <dbReference type="Proteomes" id="UP001646157"/>
    </source>
</evidence>
<dbReference type="EMBL" id="JAFBDZ010000005">
    <property type="protein sequence ID" value="MBM7587724.1"/>
    <property type="molecule type" value="Genomic_DNA"/>
</dbReference>
<keyword evidence="1" id="KW-0418">Kinase</keyword>
<keyword evidence="1" id="KW-0808">Transferase</keyword>
<proteinExistence type="predicted"/>
<gene>
    <name evidence="1" type="ORF">JOC86_004298</name>
</gene>
<dbReference type="SUPFAM" id="SSF52540">
    <property type="entry name" value="P-loop containing nucleoside triphosphate hydrolases"/>
    <property type="match status" value="1"/>
</dbReference>
<evidence type="ECO:0000313" key="1">
    <source>
        <dbReference type="EMBL" id="MBM7587724.1"/>
    </source>
</evidence>
<dbReference type="InterPro" id="IPR027417">
    <property type="entry name" value="P-loop_NTPase"/>
</dbReference>
<dbReference type="PANTHER" id="PTHR37816">
    <property type="entry name" value="YALI0E33011P"/>
    <property type="match status" value="1"/>
</dbReference>
<accession>A0ABS2NIN0</accession>
<dbReference type="InterPro" id="IPR052922">
    <property type="entry name" value="Cytidylate_Kinase-2"/>
</dbReference>
<keyword evidence="2" id="KW-1185">Reference proteome</keyword>
<dbReference type="PANTHER" id="PTHR37816:SF2">
    <property type="entry name" value="DNA TOPOLOGY MODULATION PROTEIN FLAR-RELATED PROTEIN"/>
    <property type="match status" value="1"/>
</dbReference>
<protein>
    <submittedName>
        <fullName evidence="1">Adenylate kinase family enzyme</fullName>
    </submittedName>
</protein>
<organism evidence="1 2">
    <name type="scientific">Rossellomorea pakistanensis</name>
    <dbReference type="NCBI Taxonomy" id="992288"/>
    <lineage>
        <taxon>Bacteria</taxon>
        <taxon>Bacillati</taxon>
        <taxon>Bacillota</taxon>
        <taxon>Bacilli</taxon>
        <taxon>Bacillales</taxon>
        <taxon>Bacillaceae</taxon>
        <taxon>Rossellomorea</taxon>
    </lineage>
</organism>
<dbReference type="Pfam" id="PF13238">
    <property type="entry name" value="AAA_18"/>
    <property type="match status" value="1"/>
</dbReference>
<dbReference type="RefSeq" id="WP_205174888.1">
    <property type="nucleotide sequence ID" value="NZ_JAFBDZ010000005.1"/>
</dbReference>
<dbReference type="GO" id="GO:0016301">
    <property type="term" value="F:kinase activity"/>
    <property type="evidence" value="ECO:0007669"/>
    <property type="project" value="UniProtKB-KW"/>
</dbReference>
<reference evidence="1 2" key="1">
    <citation type="submission" date="2021-01" db="EMBL/GenBank/DDBJ databases">
        <title>Genomic Encyclopedia of Type Strains, Phase IV (KMG-IV): sequencing the most valuable type-strain genomes for metagenomic binning, comparative biology and taxonomic classification.</title>
        <authorList>
            <person name="Goeker M."/>
        </authorList>
    </citation>
    <scope>NUCLEOTIDE SEQUENCE [LARGE SCALE GENOMIC DNA]</scope>
    <source>
        <strain evidence="1 2">DSM 24834</strain>
    </source>
</reference>
<sequence>MESRRPKKIHIIGSVGSGKTTLARNLSVELNIPYYELDNVVWRRSSNGDIRRSHEERDRQLDSIVRTDEWIIEGVHHTWVSQGFEQAEMILFLDTSYSKRQYRITKRFIFQKLGLELANYQPTLSMFKKMFVWNQYFERESKPQILHILKEYEHKTIILQDNIEIKKYIG</sequence>
<name>A0ABS2NIN0_9BACI</name>
<comment type="caution">
    <text evidence="1">The sequence shown here is derived from an EMBL/GenBank/DDBJ whole genome shotgun (WGS) entry which is preliminary data.</text>
</comment>
<dbReference type="Proteomes" id="UP001646157">
    <property type="component" value="Unassembled WGS sequence"/>
</dbReference>